<gene>
    <name evidence="2" type="ORF">CPB83DRAFT_653196</name>
</gene>
<protein>
    <submittedName>
        <fullName evidence="2">Uncharacterized protein</fullName>
    </submittedName>
</protein>
<dbReference type="EMBL" id="MU157910">
    <property type="protein sequence ID" value="KAF9523782.1"/>
    <property type="molecule type" value="Genomic_DNA"/>
</dbReference>
<dbReference type="OrthoDB" id="6105938at2759"/>
<accession>A0A9P6E794</accession>
<feature type="region of interest" description="Disordered" evidence="1">
    <location>
        <begin position="155"/>
        <end position="179"/>
    </location>
</feature>
<feature type="compositionally biased region" description="Low complexity" evidence="1">
    <location>
        <begin position="21"/>
        <end position="36"/>
    </location>
</feature>
<evidence type="ECO:0000313" key="3">
    <source>
        <dbReference type="Proteomes" id="UP000807306"/>
    </source>
</evidence>
<dbReference type="Proteomes" id="UP000807306">
    <property type="component" value="Unassembled WGS sequence"/>
</dbReference>
<comment type="caution">
    <text evidence="2">The sequence shown here is derived from an EMBL/GenBank/DDBJ whole genome shotgun (WGS) entry which is preliminary data.</text>
</comment>
<feature type="region of interest" description="Disordered" evidence="1">
    <location>
        <begin position="287"/>
        <end position="308"/>
    </location>
</feature>
<reference evidence="2" key="1">
    <citation type="submission" date="2020-11" db="EMBL/GenBank/DDBJ databases">
        <authorList>
            <consortium name="DOE Joint Genome Institute"/>
            <person name="Ahrendt S."/>
            <person name="Riley R."/>
            <person name="Andreopoulos W."/>
            <person name="Labutti K."/>
            <person name="Pangilinan J."/>
            <person name="Ruiz-Duenas F.J."/>
            <person name="Barrasa J.M."/>
            <person name="Sanchez-Garcia M."/>
            <person name="Camarero S."/>
            <person name="Miyauchi S."/>
            <person name="Serrano A."/>
            <person name="Linde D."/>
            <person name="Babiker R."/>
            <person name="Drula E."/>
            <person name="Ayuso-Fernandez I."/>
            <person name="Pacheco R."/>
            <person name="Padilla G."/>
            <person name="Ferreira P."/>
            <person name="Barriuso J."/>
            <person name="Kellner H."/>
            <person name="Castanera R."/>
            <person name="Alfaro M."/>
            <person name="Ramirez L."/>
            <person name="Pisabarro A.G."/>
            <person name="Kuo A."/>
            <person name="Tritt A."/>
            <person name="Lipzen A."/>
            <person name="He G."/>
            <person name="Yan M."/>
            <person name="Ng V."/>
            <person name="Cullen D."/>
            <person name="Martin F."/>
            <person name="Rosso M.-N."/>
            <person name="Henrissat B."/>
            <person name="Hibbett D."/>
            <person name="Martinez A.T."/>
            <person name="Grigoriev I.V."/>
        </authorList>
    </citation>
    <scope>NUCLEOTIDE SEQUENCE</scope>
    <source>
        <strain evidence="2">CBS 506.95</strain>
    </source>
</reference>
<sequence>MKAVVSSVGRASGLEDPSGDANLNANANTNANTNVNQRGAAAKGNDSWRNIFGPPARRQHGRQPFMDPWAGEYDEDEEDFEPHNIHDFHHHHPPFFRQRMLDLEDLSDDEDFDEDGLDEEEVQDVIDEAMAYWEGRRPRNAAPIADRMRIARGHGQGWRNRRRGAGAGAPGAPAGQAVQENQDNGAFGWHDAEDGGIYRCWDCMHEIWDGHCAGCGRRYDLPPNHRRDLDLNDNPHRDLFVDDEAALEEQIGWLDQDVDEDEEEEELNGGGFGGVYRRRPYDYEVDVDEEDEEAEPGEFDGWLDDDNDEGRLRAQHEVFHNDLEEDDDDDPDGDVYADEWHGLHHRHPHHYHRNRVVPDEDDEVEVVEDGPPQELLSDDEGEEPVQIARTPDRRVQLAALRRRGLLVMGDEENAEDDDGEESDIVEVVEHIPHAPRARRMYVETSDEEDEEPPLRIANGGLLQRNYVDSSDEEEGPLGLRAAARRFGRAPVRNVGANANIGARNGYARRAARAVVLSDDEEEE</sequence>
<evidence type="ECO:0000256" key="1">
    <source>
        <dbReference type="SAM" id="MobiDB-lite"/>
    </source>
</evidence>
<keyword evidence="3" id="KW-1185">Reference proteome</keyword>
<proteinExistence type="predicted"/>
<dbReference type="AlphaFoldDB" id="A0A9P6E794"/>
<name>A0A9P6E794_9AGAR</name>
<evidence type="ECO:0000313" key="2">
    <source>
        <dbReference type="EMBL" id="KAF9523782.1"/>
    </source>
</evidence>
<organism evidence="2 3">
    <name type="scientific">Crepidotus variabilis</name>
    <dbReference type="NCBI Taxonomy" id="179855"/>
    <lineage>
        <taxon>Eukaryota</taxon>
        <taxon>Fungi</taxon>
        <taxon>Dikarya</taxon>
        <taxon>Basidiomycota</taxon>
        <taxon>Agaricomycotina</taxon>
        <taxon>Agaricomycetes</taxon>
        <taxon>Agaricomycetidae</taxon>
        <taxon>Agaricales</taxon>
        <taxon>Agaricineae</taxon>
        <taxon>Crepidotaceae</taxon>
        <taxon>Crepidotus</taxon>
    </lineage>
</organism>
<feature type="region of interest" description="Disordered" evidence="1">
    <location>
        <begin position="1"/>
        <end position="48"/>
    </location>
</feature>